<dbReference type="FunFam" id="3.40.50.1100:FF:000001">
    <property type="entry name" value="Tryptophan synthase beta chain"/>
    <property type="match status" value="1"/>
</dbReference>
<dbReference type="InterPro" id="IPR001926">
    <property type="entry name" value="TrpB-like_PALP"/>
</dbReference>
<comment type="catalytic activity">
    <reaction evidence="9">
        <text>(1S,2R)-1-C-(indol-3-yl)glycerol 3-phosphate + L-serine = D-glyceraldehyde 3-phosphate + L-tryptophan + H2O</text>
        <dbReference type="Rhea" id="RHEA:10532"/>
        <dbReference type="ChEBI" id="CHEBI:15377"/>
        <dbReference type="ChEBI" id="CHEBI:33384"/>
        <dbReference type="ChEBI" id="CHEBI:57912"/>
        <dbReference type="ChEBI" id="CHEBI:58866"/>
        <dbReference type="ChEBI" id="CHEBI:59776"/>
        <dbReference type="EC" id="4.2.1.20"/>
    </reaction>
</comment>
<reference evidence="11" key="1">
    <citation type="submission" date="2020-05" db="EMBL/GenBank/DDBJ databases">
        <authorList>
            <person name="Chiriac C."/>
            <person name="Salcher M."/>
            <person name="Ghai R."/>
            <person name="Kavagutti S V."/>
        </authorList>
    </citation>
    <scope>NUCLEOTIDE SEQUENCE</scope>
</reference>
<evidence type="ECO:0000256" key="2">
    <source>
        <dbReference type="ARBA" id="ARBA00004733"/>
    </source>
</evidence>
<dbReference type="GO" id="GO:0005737">
    <property type="term" value="C:cytoplasm"/>
    <property type="evidence" value="ECO:0007669"/>
    <property type="project" value="TreeGrafter"/>
</dbReference>
<dbReference type="Pfam" id="PF00291">
    <property type="entry name" value="PALP"/>
    <property type="match status" value="1"/>
</dbReference>
<feature type="domain" description="Tryptophan synthase beta chain-like PALP" evidence="10">
    <location>
        <begin position="56"/>
        <end position="381"/>
    </location>
</feature>
<dbReference type="PANTHER" id="PTHR48077">
    <property type="entry name" value="TRYPTOPHAN SYNTHASE-RELATED"/>
    <property type="match status" value="1"/>
</dbReference>
<dbReference type="Gene3D" id="3.40.50.1100">
    <property type="match status" value="2"/>
</dbReference>
<dbReference type="UniPathway" id="UPA00035">
    <property type="reaction ID" value="UER00044"/>
</dbReference>
<keyword evidence="5" id="KW-0822">Tryptophan biosynthesis</keyword>
<comment type="pathway">
    <text evidence="2">Amino-acid biosynthesis; L-tryptophan biosynthesis; L-tryptophan from chorismate: step 5/5.</text>
</comment>
<evidence type="ECO:0000256" key="3">
    <source>
        <dbReference type="ARBA" id="ARBA00012043"/>
    </source>
</evidence>
<dbReference type="AlphaFoldDB" id="A0A6J6WDL6"/>
<keyword evidence="8" id="KW-0456">Lyase</keyword>
<keyword evidence="6" id="KW-0663">Pyridoxal phosphate</keyword>
<evidence type="ECO:0000259" key="10">
    <source>
        <dbReference type="Pfam" id="PF00291"/>
    </source>
</evidence>
<accession>A0A6J6WDL6</accession>
<name>A0A6J6WDL6_9ZZZZ</name>
<evidence type="ECO:0000256" key="8">
    <source>
        <dbReference type="ARBA" id="ARBA00023239"/>
    </source>
</evidence>
<dbReference type="InterPro" id="IPR006654">
    <property type="entry name" value="Trp_synth_beta"/>
</dbReference>
<dbReference type="CDD" id="cd06446">
    <property type="entry name" value="Trp-synth_B"/>
    <property type="match status" value="1"/>
</dbReference>
<dbReference type="HAMAP" id="MF_00133">
    <property type="entry name" value="Trp_synth_beta"/>
    <property type="match status" value="1"/>
</dbReference>
<dbReference type="InterPro" id="IPR006653">
    <property type="entry name" value="Trp_synth_b_CS"/>
</dbReference>
<evidence type="ECO:0000256" key="1">
    <source>
        <dbReference type="ARBA" id="ARBA00001933"/>
    </source>
</evidence>
<dbReference type="InterPro" id="IPR036052">
    <property type="entry name" value="TrpB-like_PALP_sf"/>
</dbReference>
<proteinExistence type="inferred from homology"/>
<gene>
    <name evidence="11" type="ORF">UFOPK2938_00793</name>
</gene>
<organism evidence="11">
    <name type="scientific">freshwater metagenome</name>
    <dbReference type="NCBI Taxonomy" id="449393"/>
    <lineage>
        <taxon>unclassified sequences</taxon>
        <taxon>metagenomes</taxon>
        <taxon>ecological metagenomes</taxon>
    </lineage>
</organism>
<dbReference type="PROSITE" id="PS00168">
    <property type="entry name" value="TRP_SYNTHASE_BETA"/>
    <property type="match status" value="1"/>
</dbReference>
<evidence type="ECO:0000256" key="7">
    <source>
        <dbReference type="ARBA" id="ARBA00023141"/>
    </source>
</evidence>
<comment type="cofactor">
    <cofactor evidence="1">
        <name>pyridoxal 5'-phosphate</name>
        <dbReference type="ChEBI" id="CHEBI:597326"/>
    </cofactor>
</comment>
<dbReference type="NCBIfam" id="TIGR00263">
    <property type="entry name" value="trpB"/>
    <property type="match status" value="1"/>
</dbReference>
<keyword evidence="7" id="KW-0057">Aromatic amino acid biosynthesis</keyword>
<evidence type="ECO:0000256" key="5">
    <source>
        <dbReference type="ARBA" id="ARBA00022822"/>
    </source>
</evidence>
<evidence type="ECO:0000256" key="4">
    <source>
        <dbReference type="ARBA" id="ARBA00022605"/>
    </source>
</evidence>
<dbReference type="FunFam" id="3.40.50.1100:FF:000004">
    <property type="entry name" value="Tryptophan synthase beta chain"/>
    <property type="match status" value="1"/>
</dbReference>
<dbReference type="EC" id="4.2.1.20" evidence="3"/>
<sequence>MTNTTPDALGHFGPYGGRFVPEALISALDELDAAYQVAKVDPEFQTRFQNLQSTYTGRPSPLTDATRFSAHAGGARILLKREDLNHTGSHKINNVLGQALLTQRMGKTRVIAETGAGQHGVATATAAALLGLECVVYMGEEDTRRQALNVARMKLLGAEVIPVTTGSKTLKDAINEAMRDWVTNVDNTHYLLGTVAGPHPFPVMVRDFHRCIGLEARQQVLDLTGKLPTAVAACVGGGSNAIGIFHPFLDDEDVQLHGYEAGGDGVETGRHAATITGGAPGVLHGARSYLLQDDEGQTIESHSISAGLDYPGVGPEHSYLNDIGRAQYHPITDAQAMQAFAWLCRTEGIIPAIESAHALAGACLLGQELGPDAVILINLSGRGDKDVDTAAAWFGLNGDGQS</sequence>
<dbReference type="EMBL" id="CAEZZX010000155">
    <property type="protein sequence ID" value="CAB4782149.1"/>
    <property type="molecule type" value="Genomic_DNA"/>
</dbReference>
<protein>
    <recommendedName>
        <fullName evidence="3">tryptophan synthase</fullName>
        <ecNumber evidence="3">4.2.1.20</ecNumber>
    </recommendedName>
</protein>
<keyword evidence="4" id="KW-0028">Amino-acid biosynthesis</keyword>
<dbReference type="GO" id="GO:0004834">
    <property type="term" value="F:tryptophan synthase activity"/>
    <property type="evidence" value="ECO:0007669"/>
    <property type="project" value="UniProtKB-EC"/>
</dbReference>
<dbReference type="SUPFAM" id="SSF53686">
    <property type="entry name" value="Tryptophan synthase beta subunit-like PLP-dependent enzymes"/>
    <property type="match status" value="1"/>
</dbReference>
<evidence type="ECO:0000256" key="6">
    <source>
        <dbReference type="ARBA" id="ARBA00022898"/>
    </source>
</evidence>
<dbReference type="PIRSF" id="PIRSF001413">
    <property type="entry name" value="Trp_syn_beta"/>
    <property type="match status" value="1"/>
</dbReference>
<dbReference type="InterPro" id="IPR023026">
    <property type="entry name" value="Trp_synth_beta/beta-like"/>
</dbReference>
<evidence type="ECO:0000313" key="11">
    <source>
        <dbReference type="EMBL" id="CAB4782149.1"/>
    </source>
</evidence>
<dbReference type="PANTHER" id="PTHR48077:SF3">
    <property type="entry name" value="TRYPTOPHAN SYNTHASE"/>
    <property type="match status" value="1"/>
</dbReference>
<evidence type="ECO:0000256" key="9">
    <source>
        <dbReference type="ARBA" id="ARBA00049047"/>
    </source>
</evidence>